<dbReference type="EMBL" id="JAGDFX010000001">
    <property type="protein sequence ID" value="MBO1518284.1"/>
    <property type="molecule type" value="Genomic_DNA"/>
</dbReference>
<dbReference type="Pfam" id="PF02635">
    <property type="entry name" value="DsrE"/>
    <property type="match status" value="1"/>
</dbReference>
<comment type="similarity">
    <text evidence="1">Belongs to the DsrF/TusC family.</text>
</comment>
<reference evidence="2 3" key="1">
    <citation type="submission" date="2021-03" db="EMBL/GenBank/DDBJ databases">
        <title>Oceanisphaera sp. nov., isolated from the intestine.</title>
        <authorList>
            <person name="Zhao L.-H."/>
            <person name="Shi L.-F."/>
        </authorList>
    </citation>
    <scope>NUCLEOTIDE SEQUENCE [LARGE SCALE GENOMIC DNA]</scope>
    <source>
        <strain evidence="2 3">DM8</strain>
    </source>
</reference>
<protein>
    <submittedName>
        <fullName evidence="2">Sulfurtransferase complex subunit TusC</fullName>
        <ecNumber evidence="2">2.8.1.-</ecNumber>
    </submittedName>
</protein>
<dbReference type="InterPro" id="IPR017462">
    <property type="entry name" value="Sulphur_relay_TusC/DsrF"/>
</dbReference>
<dbReference type="Gene3D" id="3.40.1260.10">
    <property type="entry name" value="DsrEFH-like"/>
    <property type="match status" value="1"/>
</dbReference>
<proteinExistence type="inferred from homology"/>
<name>A0ABS3NCL8_9GAMM</name>
<dbReference type="EC" id="2.8.1.-" evidence="2"/>
<dbReference type="InterPro" id="IPR027396">
    <property type="entry name" value="DsrEFH-like"/>
</dbReference>
<dbReference type="NCBIfam" id="NF001238">
    <property type="entry name" value="PRK00211.1"/>
    <property type="match status" value="1"/>
</dbReference>
<evidence type="ECO:0000313" key="3">
    <source>
        <dbReference type="Proteomes" id="UP000664882"/>
    </source>
</evidence>
<evidence type="ECO:0000256" key="1">
    <source>
        <dbReference type="ARBA" id="ARBA00005996"/>
    </source>
</evidence>
<keyword evidence="3" id="KW-1185">Reference proteome</keyword>
<organism evidence="2 3">
    <name type="scientific">Oceanisphaera pacifica</name>
    <dbReference type="NCBI Taxonomy" id="2818389"/>
    <lineage>
        <taxon>Bacteria</taxon>
        <taxon>Pseudomonadati</taxon>
        <taxon>Pseudomonadota</taxon>
        <taxon>Gammaproteobacteria</taxon>
        <taxon>Aeromonadales</taxon>
        <taxon>Aeromonadaceae</taxon>
        <taxon>Oceanisphaera</taxon>
    </lineage>
</organism>
<dbReference type="PANTHER" id="PTHR38780">
    <property type="entry name" value="PROTEIN TUSC"/>
    <property type="match status" value="1"/>
</dbReference>
<dbReference type="GO" id="GO:0016740">
    <property type="term" value="F:transferase activity"/>
    <property type="evidence" value="ECO:0007669"/>
    <property type="project" value="UniProtKB-KW"/>
</dbReference>
<dbReference type="RefSeq" id="WP_208003863.1">
    <property type="nucleotide sequence ID" value="NZ_JAGDFX010000001.1"/>
</dbReference>
<dbReference type="Proteomes" id="UP000664882">
    <property type="component" value="Unassembled WGS sequence"/>
</dbReference>
<dbReference type="NCBIfam" id="TIGR03010">
    <property type="entry name" value="sulf_tusC_dsrF"/>
    <property type="match status" value="1"/>
</dbReference>
<evidence type="ECO:0000313" key="2">
    <source>
        <dbReference type="EMBL" id="MBO1518284.1"/>
    </source>
</evidence>
<keyword evidence="2" id="KW-0808">Transferase</keyword>
<gene>
    <name evidence="2" type="primary">tusC</name>
    <name evidence="2" type="ORF">J3U76_01325</name>
</gene>
<comment type="caution">
    <text evidence="2">The sequence shown here is derived from an EMBL/GenBank/DDBJ whole genome shotgun (WGS) entry which is preliminary data.</text>
</comment>
<sequence>MNKVAFIFRTPPHGSASGREGLDAALATSALNEDIGIFFIGDGVYQVLEGQDTSLILGRDYAPTFGLLDLYDVERVYVCAQSLAERGLASTQVSIVAEVLSMDAWQQHLNDYSVRLSF</sequence>
<accession>A0ABS3NCL8</accession>
<dbReference type="SUPFAM" id="SSF75169">
    <property type="entry name" value="DsrEFH-like"/>
    <property type="match status" value="1"/>
</dbReference>
<dbReference type="InterPro" id="IPR003787">
    <property type="entry name" value="Sulphur_relay_DsrE/F-like"/>
</dbReference>
<dbReference type="PANTHER" id="PTHR38780:SF1">
    <property type="entry name" value="PROTEIN TUSC"/>
    <property type="match status" value="1"/>
</dbReference>